<dbReference type="PANTHER" id="PTHR11603">
    <property type="entry name" value="AAA FAMILY ATPASE"/>
    <property type="match status" value="1"/>
</dbReference>
<protein>
    <recommendedName>
        <fullName evidence="3">PIN domain-containing protein</fullName>
    </recommendedName>
</protein>
<reference evidence="4 5" key="1">
    <citation type="journal article" date="2019" name="Appl. Microbiol. Biotechnol.">
        <title>Uncovering carbohydrate metabolism through a genotype-phenotype association study of 56 lactic acid bacteria genomes.</title>
        <authorList>
            <person name="Buron-Moles G."/>
            <person name="Chailyan A."/>
            <person name="Dolejs I."/>
            <person name="Forster J."/>
            <person name="Miks M.H."/>
        </authorList>
    </citation>
    <scope>NUCLEOTIDE SEQUENCE [LARGE SCALE GENOMIC DNA]</scope>
    <source>
        <strain evidence="4 5">ATCC 29644</strain>
    </source>
</reference>
<feature type="compositionally biased region" description="Low complexity" evidence="1">
    <location>
        <begin position="384"/>
        <end position="417"/>
    </location>
</feature>
<evidence type="ECO:0000313" key="4">
    <source>
        <dbReference type="EMBL" id="TDG74297.1"/>
    </source>
</evidence>
<name>A0A4R5NID6_9LACO</name>
<dbReference type="PANTHER" id="PTHR11603:SF147">
    <property type="entry name" value="MEMBRANE PROTEIN"/>
    <property type="match status" value="1"/>
</dbReference>
<dbReference type="SUPFAM" id="SSF88723">
    <property type="entry name" value="PIN domain-like"/>
    <property type="match status" value="1"/>
</dbReference>
<feature type="transmembrane region" description="Helical" evidence="2">
    <location>
        <begin position="108"/>
        <end position="126"/>
    </location>
</feature>
<dbReference type="SMART" id="SM00670">
    <property type="entry name" value="PINc"/>
    <property type="match status" value="1"/>
</dbReference>
<dbReference type="AlphaFoldDB" id="A0A4R5NID6"/>
<organism evidence="4 5">
    <name type="scientific">Companilactobacillus farciminis</name>
    <dbReference type="NCBI Taxonomy" id="1612"/>
    <lineage>
        <taxon>Bacteria</taxon>
        <taxon>Bacillati</taxon>
        <taxon>Bacillota</taxon>
        <taxon>Bacilli</taxon>
        <taxon>Lactobacillales</taxon>
        <taxon>Lactobacillaceae</taxon>
        <taxon>Companilactobacillus</taxon>
    </lineage>
</organism>
<keyword evidence="5" id="KW-1185">Reference proteome</keyword>
<dbReference type="InterPro" id="IPR052041">
    <property type="entry name" value="Nucleic_acid_metab_PIN/TRAM"/>
</dbReference>
<evidence type="ECO:0000259" key="3">
    <source>
        <dbReference type="SMART" id="SM00670"/>
    </source>
</evidence>
<dbReference type="InterPro" id="IPR002716">
    <property type="entry name" value="PIN_dom"/>
</dbReference>
<evidence type="ECO:0000256" key="2">
    <source>
        <dbReference type="SAM" id="Phobius"/>
    </source>
</evidence>
<feature type="transmembrane region" description="Helical" evidence="2">
    <location>
        <begin position="7"/>
        <end position="29"/>
    </location>
</feature>
<keyword evidence="2" id="KW-0472">Membrane</keyword>
<dbReference type="Proteomes" id="UP000295257">
    <property type="component" value="Unassembled WGS sequence"/>
</dbReference>
<dbReference type="RefSeq" id="WP_010018663.1">
    <property type="nucleotide sequence ID" value="NZ_CP162899.1"/>
</dbReference>
<keyword evidence="2" id="KW-1133">Transmembrane helix</keyword>
<proteinExistence type="predicted"/>
<dbReference type="CDD" id="cd09877">
    <property type="entry name" value="PIN_YacL-like"/>
    <property type="match status" value="1"/>
</dbReference>
<keyword evidence="2" id="KW-0812">Transmembrane</keyword>
<evidence type="ECO:0000313" key="5">
    <source>
        <dbReference type="Proteomes" id="UP000295257"/>
    </source>
</evidence>
<dbReference type="EMBL" id="PUFN01000006">
    <property type="protein sequence ID" value="TDG74297.1"/>
    <property type="molecule type" value="Genomic_DNA"/>
</dbReference>
<dbReference type="OrthoDB" id="9780734at2"/>
<dbReference type="Gene3D" id="3.40.50.1010">
    <property type="entry name" value="5'-nuclease"/>
    <property type="match status" value="1"/>
</dbReference>
<comment type="caution">
    <text evidence="4">The sequence shown here is derived from an EMBL/GenBank/DDBJ whole genome shotgun (WGS) entry which is preliminary data.</text>
</comment>
<dbReference type="InterPro" id="IPR029060">
    <property type="entry name" value="PIN-like_dom_sf"/>
</dbReference>
<feature type="domain" description="PIN" evidence="3">
    <location>
        <begin position="175"/>
        <end position="282"/>
    </location>
</feature>
<feature type="transmembrane region" description="Helical" evidence="2">
    <location>
        <begin position="41"/>
        <end position="59"/>
    </location>
</feature>
<feature type="region of interest" description="Disordered" evidence="1">
    <location>
        <begin position="371"/>
        <end position="432"/>
    </location>
</feature>
<dbReference type="STRING" id="1612.ABB44_01355"/>
<sequence length="432" mass="48903">MRKIVINIIFALLGIAVGITVLPSLWEVFGLAGIAFINNGYFDGLIGCIIFYFLSFLFVKPIMDLNQRIEKYLNSRSPGWIIYGSTFLIVGLVLANIISIPFYMMHNMFSNVIPVILMIVFGWIGFRMGTSRRNDWTNFSITKRNNNNKTSNDKNDQIAAEGEVTRRSAKKEFYPYKILDTSVIIDGRIHQLAETGFLEGKLMIPDFVVHELQLISDSSDSQKRERGRRGLDILNEMKMDQTINYETTTRDYDNIPEVDMKLLKLAKEIGGAVMTNDYNLSKVSEFQNVQVLNINELAKVLKPMILPGEAMTVKVIKEGTEREQGVAYLEDGTMVVVEEGKYFINKDVEVIVTSALQTDAGKMIFAKPKHSIHGIQEKSSAKENSNNHNGNNNHNSGNHNNGNRNRNNGNRNSTKNNSRNKRGEHRNGKKVR</sequence>
<feature type="transmembrane region" description="Helical" evidence="2">
    <location>
        <begin position="80"/>
        <end position="102"/>
    </location>
</feature>
<feature type="compositionally biased region" description="Basic residues" evidence="1">
    <location>
        <begin position="418"/>
        <end position="432"/>
    </location>
</feature>
<gene>
    <name evidence="4" type="ORF">C5L30_002242</name>
</gene>
<evidence type="ECO:0000256" key="1">
    <source>
        <dbReference type="SAM" id="MobiDB-lite"/>
    </source>
</evidence>
<accession>A0A4R5NID6</accession>
<dbReference type="Pfam" id="PF01850">
    <property type="entry name" value="PIN"/>
    <property type="match status" value="1"/>
</dbReference>